<organism evidence="5 6">
    <name type="scientific">Halovibrio salipaludis</name>
    <dbReference type="NCBI Taxonomy" id="2032626"/>
    <lineage>
        <taxon>Bacteria</taxon>
        <taxon>Pseudomonadati</taxon>
        <taxon>Pseudomonadota</taxon>
        <taxon>Gammaproteobacteria</taxon>
        <taxon>Oceanospirillales</taxon>
        <taxon>Halomonadaceae</taxon>
        <taxon>Halovibrio</taxon>
    </lineage>
</organism>
<name>A0A2A2F9R7_9GAMM</name>
<dbReference type="AlphaFoldDB" id="A0A2A2F9R7"/>
<evidence type="ECO:0000256" key="2">
    <source>
        <dbReference type="ARBA" id="ARBA00023223"/>
    </source>
</evidence>
<gene>
    <name evidence="5" type="ORF">CK501_03655</name>
</gene>
<reference evidence="5 6" key="1">
    <citation type="submission" date="2017-08" db="EMBL/GenBank/DDBJ databases">
        <title>Halovibrio sewagensis sp. nov., isolated from wastewater of high salinity.</title>
        <authorList>
            <person name="Dong X."/>
            <person name="Zhang G."/>
        </authorList>
    </citation>
    <scope>NUCLEOTIDE SEQUENCE [LARGE SCALE GENOMIC DNA]</scope>
    <source>
        <strain evidence="5 6">YL5-2</strain>
    </source>
</reference>
<evidence type="ECO:0000259" key="4">
    <source>
        <dbReference type="PROSITE" id="PS51384"/>
    </source>
</evidence>
<dbReference type="InterPro" id="IPR001433">
    <property type="entry name" value="OxRdtase_FAD/NAD-bd"/>
</dbReference>
<evidence type="ECO:0000256" key="1">
    <source>
        <dbReference type="ARBA" id="ARBA00023002"/>
    </source>
</evidence>
<dbReference type="PANTHER" id="PTHR47354">
    <property type="entry name" value="NADH OXIDOREDUCTASE HCR"/>
    <property type="match status" value="1"/>
</dbReference>
<dbReference type="InterPro" id="IPR050415">
    <property type="entry name" value="MRET"/>
</dbReference>
<dbReference type="PROSITE" id="PS51384">
    <property type="entry name" value="FAD_FR"/>
    <property type="match status" value="1"/>
</dbReference>
<keyword evidence="2" id="KW-0455">Luminescence</keyword>
<proteinExistence type="inferred from homology"/>
<dbReference type="RefSeq" id="WP_095616345.1">
    <property type="nucleotide sequence ID" value="NZ_NSKD01000001.1"/>
</dbReference>
<keyword evidence="6" id="KW-1185">Reference proteome</keyword>
<sequence>MDANAQQPKTDLFHLSEIGQVGNDIYQVRFEWPRGRPVPFSAGQYLAIHLPGRDPSWFSIASAPGAEQLTLHIQAPPEWASAHEVMEYLRHEGCARISMPYGEACLSEPPGAPLLLVVAGTGFAQAKSIVDYLRFSRMEQPVTLYWGARDAGDMYLRGTAERWEEAWPDFHFRPVVCEADAASDCHHERLAEAILADGHDLGQVKVIASGSPAMVYSVLDGLTPAGFDPARFHSDVLQYAPRD</sequence>
<protein>
    <submittedName>
        <fullName evidence="5">NAD(P)H-flavin reductase</fullName>
    </submittedName>
</protein>
<accession>A0A2A2F9R7</accession>
<dbReference type="PANTHER" id="PTHR47354:SF7">
    <property type="entry name" value="NAD(P)H-FLAVIN REDUCTASE"/>
    <property type="match status" value="1"/>
</dbReference>
<keyword evidence="1" id="KW-0560">Oxidoreductase</keyword>
<dbReference type="InterPro" id="IPR039261">
    <property type="entry name" value="FNR_nucleotide-bd"/>
</dbReference>
<dbReference type="EMBL" id="NSKD01000001">
    <property type="protein sequence ID" value="PAU82251.1"/>
    <property type="molecule type" value="Genomic_DNA"/>
</dbReference>
<evidence type="ECO:0000313" key="5">
    <source>
        <dbReference type="EMBL" id="PAU82251.1"/>
    </source>
</evidence>
<dbReference type="SUPFAM" id="SSF63380">
    <property type="entry name" value="Riboflavin synthase domain-like"/>
    <property type="match status" value="1"/>
</dbReference>
<dbReference type="OrthoDB" id="9806195at2"/>
<feature type="domain" description="FAD-binding FR-type" evidence="4">
    <location>
        <begin position="8"/>
        <end position="116"/>
    </location>
</feature>
<dbReference type="GO" id="GO:0008218">
    <property type="term" value="P:bioluminescence"/>
    <property type="evidence" value="ECO:0007669"/>
    <property type="project" value="UniProtKB-KW"/>
</dbReference>
<dbReference type="InterPro" id="IPR017938">
    <property type="entry name" value="Riboflavin_synthase-like_b-brl"/>
</dbReference>
<evidence type="ECO:0000256" key="3">
    <source>
        <dbReference type="ARBA" id="ARBA00038177"/>
    </source>
</evidence>
<dbReference type="PRINTS" id="PR00410">
    <property type="entry name" value="PHEHYDRXLASE"/>
</dbReference>
<dbReference type="Pfam" id="PF00175">
    <property type="entry name" value="NAD_binding_1"/>
    <property type="match status" value="1"/>
</dbReference>
<comment type="similarity">
    <text evidence="3">Belongs to the Fre/LuxG FAD/NAD(P) flavoprotein oxidoreductase family.</text>
</comment>
<dbReference type="GO" id="GO:0016491">
    <property type="term" value="F:oxidoreductase activity"/>
    <property type="evidence" value="ECO:0007669"/>
    <property type="project" value="UniProtKB-KW"/>
</dbReference>
<dbReference type="SUPFAM" id="SSF52343">
    <property type="entry name" value="Ferredoxin reductase-like, C-terminal NADP-linked domain"/>
    <property type="match status" value="1"/>
</dbReference>
<dbReference type="Gene3D" id="3.40.50.80">
    <property type="entry name" value="Nucleotide-binding domain of ferredoxin-NADP reductase (FNR) module"/>
    <property type="match status" value="1"/>
</dbReference>
<dbReference type="Proteomes" id="UP000218896">
    <property type="component" value="Unassembled WGS sequence"/>
</dbReference>
<evidence type="ECO:0000313" key="6">
    <source>
        <dbReference type="Proteomes" id="UP000218896"/>
    </source>
</evidence>
<comment type="caution">
    <text evidence="5">The sequence shown here is derived from an EMBL/GenBank/DDBJ whole genome shotgun (WGS) entry which is preliminary data.</text>
</comment>
<dbReference type="InterPro" id="IPR017927">
    <property type="entry name" value="FAD-bd_FR_type"/>
</dbReference>
<dbReference type="Gene3D" id="2.40.30.10">
    <property type="entry name" value="Translation factors"/>
    <property type="match status" value="1"/>
</dbReference>